<sequence>MVALIWDKVGEKIFEAGVEKGVLYKQNAQGVYDKGYAWNGLSAVNESPSGAEANKQYANNKVYANITSAEEFSGSLEAFTYPKAFAECDGYAELTDGVTIGQQRRVPFGLAYKTKIGNDIAELDLGYKLHLVYGAKAAPSERNYTTINESPEAMAMSWELTTEPVEVPGKRPTATLVVDSTQVNPAKLADLENILYGTAGTEPRLPLPAEVASILGTTLTVTALPTAPTYNATTKVITIPTITGVDYYIDGVKKANGSTTTITKNTMVTAQPAPTYKFPDPSDNDWLIQFS</sequence>
<accession>A0A218M5I6</accession>
<keyword evidence="2" id="KW-1185">Reference proteome</keyword>
<gene>
    <name evidence="1" type="ORF">NIKTSON_16</name>
</gene>
<dbReference type="EMBL" id="MF038790">
    <property type="protein sequence ID" value="ASD52241.1"/>
    <property type="molecule type" value="Genomic_DNA"/>
</dbReference>
<name>A0A218M5I6_9CAUD</name>
<reference evidence="1 2" key="1">
    <citation type="submission" date="2017-05" db="EMBL/GenBank/DDBJ databases">
        <authorList>
            <person name="Hanf Z.R."/>
            <person name="Kautto E.A."/>
            <person name="Lee N.W."/>
            <person name="Nabb C."/>
            <person name="Nelson M."/>
            <person name="Smith O.J."/>
            <person name="Steiner S.B."/>
            <person name="Tyransky A."/>
            <person name="Ball S.L."/>
            <person name="Breitenberger C.A."/>
            <person name="Daniels C.J."/>
            <person name="Garlena R.A."/>
            <person name="Russell D.A."/>
            <person name="Pope W.H."/>
            <person name="Jacobs-Sera D."/>
            <person name="Hendrix R.W."/>
            <person name="Hatfull G.F."/>
        </authorList>
    </citation>
    <scope>NUCLEOTIDE SEQUENCE [LARGE SCALE GENOMIC DNA]</scope>
</reference>
<evidence type="ECO:0000313" key="2">
    <source>
        <dbReference type="Proteomes" id="UP000225325"/>
    </source>
</evidence>
<organism evidence="1 2">
    <name type="scientific">Arthrobacter phage Niktson</name>
    <dbReference type="NCBI Taxonomy" id="2014347"/>
    <lineage>
        <taxon>Viruses</taxon>
        <taxon>Duplodnaviria</taxon>
        <taxon>Heunggongvirae</taxon>
        <taxon>Uroviricota</taxon>
        <taxon>Caudoviricetes</taxon>
        <taxon>Gordonvirus</taxon>
        <taxon>Gordonvirus niktson</taxon>
    </lineage>
</organism>
<protein>
    <submittedName>
        <fullName evidence="1">Major tail protein</fullName>
    </submittedName>
</protein>
<proteinExistence type="predicted"/>
<evidence type="ECO:0000313" key="1">
    <source>
        <dbReference type="EMBL" id="ASD52241.1"/>
    </source>
</evidence>
<dbReference type="Proteomes" id="UP000225325">
    <property type="component" value="Segment"/>
</dbReference>